<dbReference type="PANTHER" id="PTHR12322">
    <property type="entry name" value="DOUBLESEX AND MAB-3 RELATED TRANSCRIPTION FACTOR DMRT"/>
    <property type="match status" value="1"/>
</dbReference>
<dbReference type="GeneID" id="106987718"/>
<feature type="region of interest" description="Disordered" evidence="9">
    <location>
        <begin position="1"/>
        <end position="25"/>
    </location>
</feature>
<comment type="subcellular location">
    <subcellularLocation>
        <location evidence="8">Nucleus</location>
    </subcellularLocation>
</comment>
<evidence type="ECO:0000256" key="6">
    <source>
        <dbReference type="ARBA" id="ARBA00023163"/>
    </source>
</evidence>
<keyword evidence="5 8" id="KW-0238">DNA-binding</keyword>
<feature type="region of interest" description="Disordered" evidence="9">
    <location>
        <begin position="106"/>
        <end position="131"/>
    </location>
</feature>
<sequence>MEAKEVPAAHHCAADSATGDEPRALPGTELIPRRAVSRSPTCARCRNHGVTAHLKGHKRLCLFQTCECHKCVLILERRRVMAAQVALRRQQEAQLKRHLAQGLMRRGAAPPKVPSHAKKGATRPGVPSGKENIAPQPQMPHGAVPLALTPPGKDNSQGPLLLSRPPEALPLSWTPMPPGPWAPGHWLPPGLSMPPPVVYHLLYQEPTVPLHPFSDFDPGTPLRLPTHGPCPTCPGSCPILMAPLSRESQGPSALPRTCSTLILEPCGTPDPLLLQPQAPAASRLAWTSAPSERQLQREAAEALVGLKDSSQAPRLTSSVPPNPAWISLLHPCGPPGMGTSEESCMEEGDEAGETSDHGGVAGQTWASRAATVHEGEPGSCWRKRIPACWPLSPPQPSPLRSSAYWASGLHLPPKLEAQRLRPHLSKGQEPAVTAYLVFCLWIYAWNII</sequence>
<dbReference type="Pfam" id="PF15791">
    <property type="entry name" value="DMRT-like"/>
    <property type="match status" value="1"/>
</dbReference>
<feature type="domain" description="DM" evidence="10">
    <location>
        <begin position="42"/>
        <end position="89"/>
    </location>
</feature>
<dbReference type="InterPro" id="IPR026607">
    <property type="entry name" value="DMRT"/>
</dbReference>
<name>A0ABM3P4V0_ACIJB</name>
<dbReference type="RefSeq" id="XP_053066706.1">
    <property type="nucleotide sequence ID" value="XM_053210731.1"/>
</dbReference>
<evidence type="ECO:0000256" key="4">
    <source>
        <dbReference type="ARBA" id="ARBA00023015"/>
    </source>
</evidence>
<dbReference type="PANTHER" id="PTHR12322:SF124">
    <property type="entry name" value="DOUBLESEX- AND MAB-3-RELATED TRANSCRIPTION FACTOR C2"/>
    <property type="match status" value="1"/>
</dbReference>
<dbReference type="Proteomes" id="UP001652583">
    <property type="component" value="Chromosome E2"/>
</dbReference>
<protein>
    <submittedName>
        <fullName evidence="12 13">Doublesex- and mab-3-related transcription factor C2 isoform X1</fullName>
    </submittedName>
</protein>
<evidence type="ECO:0000256" key="5">
    <source>
        <dbReference type="ARBA" id="ARBA00023125"/>
    </source>
</evidence>
<dbReference type="PROSITE" id="PS40000">
    <property type="entry name" value="DM_1"/>
    <property type="match status" value="1"/>
</dbReference>
<dbReference type="SMART" id="SM00301">
    <property type="entry name" value="DM"/>
    <property type="match status" value="1"/>
</dbReference>
<feature type="DNA-binding region" description="DM" evidence="8">
    <location>
        <begin position="42"/>
        <end position="89"/>
    </location>
</feature>
<comment type="similarity">
    <text evidence="1">Belongs to the DMRT family.</text>
</comment>
<dbReference type="Gene3D" id="4.10.1040.10">
    <property type="entry name" value="DM DNA-binding domain"/>
    <property type="match status" value="1"/>
</dbReference>
<keyword evidence="7 8" id="KW-0539">Nucleus</keyword>
<keyword evidence="4" id="KW-0805">Transcription regulation</keyword>
<evidence type="ECO:0000313" key="12">
    <source>
        <dbReference type="RefSeq" id="XP_026893480.2"/>
    </source>
</evidence>
<evidence type="ECO:0000256" key="3">
    <source>
        <dbReference type="ARBA" id="ARBA00022833"/>
    </source>
</evidence>
<evidence type="ECO:0000256" key="7">
    <source>
        <dbReference type="ARBA" id="ARBA00023242"/>
    </source>
</evidence>
<keyword evidence="3 8" id="KW-0862">Zinc</keyword>
<dbReference type="InterPro" id="IPR031577">
    <property type="entry name" value="DMRT-C1/C2_C"/>
</dbReference>
<dbReference type="InterPro" id="IPR001275">
    <property type="entry name" value="DM_DNA-bd"/>
</dbReference>
<dbReference type="RefSeq" id="XP_053066707.1">
    <property type="nucleotide sequence ID" value="XM_053210732.1"/>
</dbReference>
<evidence type="ECO:0000313" key="14">
    <source>
        <dbReference type="RefSeq" id="XP_053066707.1"/>
    </source>
</evidence>
<evidence type="ECO:0000256" key="2">
    <source>
        <dbReference type="ARBA" id="ARBA00022723"/>
    </source>
</evidence>
<dbReference type="RefSeq" id="XP_026893480.2">
    <property type="nucleotide sequence ID" value="XM_027037679.2"/>
</dbReference>
<evidence type="ECO:0000259" key="10">
    <source>
        <dbReference type="PROSITE" id="PS50809"/>
    </source>
</evidence>
<reference evidence="12 13" key="1">
    <citation type="submission" date="2025-05" db="UniProtKB">
        <authorList>
            <consortium name="RefSeq"/>
        </authorList>
    </citation>
    <scope>IDENTIFICATION</scope>
    <source>
        <tissue evidence="12 13">Blood</tissue>
    </source>
</reference>
<dbReference type="SUPFAM" id="SSF82927">
    <property type="entry name" value="Cysteine-rich DNA binding domain, (DM domain)"/>
    <property type="match status" value="1"/>
</dbReference>
<evidence type="ECO:0000256" key="1">
    <source>
        <dbReference type="ARBA" id="ARBA00006834"/>
    </source>
</evidence>
<proteinExistence type="inferred from homology"/>
<dbReference type="InterPro" id="IPR036407">
    <property type="entry name" value="DM_DNA-bd_sf"/>
</dbReference>
<organism evidence="11 13">
    <name type="scientific">Acinonyx jubatus</name>
    <name type="common">Cheetah</name>
    <dbReference type="NCBI Taxonomy" id="32536"/>
    <lineage>
        <taxon>Eukaryota</taxon>
        <taxon>Metazoa</taxon>
        <taxon>Chordata</taxon>
        <taxon>Craniata</taxon>
        <taxon>Vertebrata</taxon>
        <taxon>Euteleostomi</taxon>
        <taxon>Mammalia</taxon>
        <taxon>Eutheria</taxon>
        <taxon>Laurasiatheria</taxon>
        <taxon>Carnivora</taxon>
        <taxon>Feliformia</taxon>
        <taxon>Felidae</taxon>
        <taxon>Felinae</taxon>
        <taxon>Acinonyx</taxon>
    </lineage>
</organism>
<dbReference type="Pfam" id="PF00751">
    <property type="entry name" value="DM"/>
    <property type="match status" value="1"/>
</dbReference>
<dbReference type="PROSITE" id="PS50809">
    <property type="entry name" value="DM_2"/>
    <property type="match status" value="1"/>
</dbReference>
<evidence type="ECO:0000256" key="8">
    <source>
        <dbReference type="PROSITE-ProRule" id="PRU00070"/>
    </source>
</evidence>
<evidence type="ECO:0000256" key="9">
    <source>
        <dbReference type="SAM" id="MobiDB-lite"/>
    </source>
</evidence>
<keyword evidence="11" id="KW-1185">Reference proteome</keyword>
<gene>
    <name evidence="12 13 14" type="primary">DMRTC2</name>
</gene>
<evidence type="ECO:0000313" key="11">
    <source>
        <dbReference type="Proteomes" id="UP001652583"/>
    </source>
</evidence>
<feature type="region of interest" description="Disordered" evidence="9">
    <location>
        <begin position="336"/>
        <end position="360"/>
    </location>
</feature>
<feature type="compositionally biased region" description="Acidic residues" evidence="9">
    <location>
        <begin position="343"/>
        <end position="353"/>
    </location>
</feature>
<keyword evidence="6" id="KW-0804">Transcription</keyword>
<evidence type="ECO:0000313" key="13">
    <source>
        <dbReference type="RefSeq" id="XP_053066706.1"/>
    </source>
</evidence>
<keyword evidence="2 8" id="KW-0479">Metal-binding</keyword>
<accession>A0ABM3P4V0</accession>